<sequence length="145" mass="16303">MGKSNSNYISYATSNKCPDDCGRCNICIANNIWVCAKVFSTSLSNFMREKEIEEIEKLHNICGNKGIAEFLYKCKCVDNPVTRWIPFDEFEDIEYLGKGGFGVVYKATWSKAMCLFGAHIRTIVVLKSLDCDVSAILKEINATSF</sequence>
<dbReference type="Gene3D" id="3.30.200.20">
    <property type="entry name" value="Phosphorylase Kinase, domain 1"/>
    <property type="match status" value="1"/>
</dbReference>
<protein>
    <submittedName>
        <fullName evidence="2">18393_t:CDS:1</fullName>
    </submittedName>
</protein>
<dbReference type="InterPro" id="IPR011009">
    <property type="entry name" value="Kinase-like_dom_sf"/>
</dbReference>
<dbReference type="EMBL" id="CAJVPY010010774">
    <property type="protein sequence ID" value="CAG8721608.1"/>
    <property type="molecule type" value="Genomic_DNA"/>
</dbReference>
<dbReference type="OrthoDB" id="2428671at2759"/>
<dbReference type="GO" id="GO:0005524">
    <property type="term" value="F:ATP binding"/>
    <property type="evidence" value="ECO:0007669"/>
    <property type="project" value="UniProtKB-UniRule"/>
</dbReference>
<evidence type="ECO:0000313" key="3">
    <source>
        <dbReference type="Proteomes" id="UP000789405"/>
    </source>
</evidence>
<name>A0A9N9I5N0_9GLOM</name>
<dbReference type="InterPro" id="IPR017441">
    <property type="entry name" value="Protein_kinase_ATP_BS"/>
</dbReference>
<accession>A0A9N9I5N0</accession>
<evidence type="ECO:0000313" key="2">
    <source>
        <dbReference type="EMBL" id="CAG8721608.1"/>
    </source>
</evidence>
<dbReference type="Proteomes" id="UP000789405">
    <property type="component" value="Unassembled WGS sequence"/>
</dbReference>
<dbReference type="AlphaFoldDB" id="A0A9N9I5N0"/>
<feature type="binding site" evidence="1">
    <location>
        <position position="127"/>
    </location>
    <ligand>
        <name>ATP</name>
        <dbReference type="ChEBI" id="CHEBI:30616"/>
    </ligand>
</feature>
<dbReference type="PROSITE" id="PS00107">
    <property type="entry name" value="PROTEIN_KINASE_ATP"/>
    <property type="match status" value="1"/>
</dbReference>
<proteinExistence type="predicted"/>
<gene>
    <name evidence="2" type="ORF">DERYTH_LOCUS14364</name>
</gene>
<comment type="caution">
    <text evidence="2">The sequence shown here is derived from an EMBL/GenBank/DDBJ whole genome shotgun (WGS) entry which is preliminary data.</text>
</comment>
<dbReference type="SUPFAM" id="SSF56112">
    <property type="entry name" value="Protein kinase-like (PK-like)"/>
    <property type="match status" value="1"/>
</dbReference>
<keyword evidence="1" id="KW-0067">ATP-binding</keyword>
<keyword evidence="3" id="KW-1185">Reference proteome</keyword>
<organism evidence="2 3">
    <name type="scientific">Dentiscutata erythropus</name>
    <dbReference type="NCBI Taxonomy" id="1348616"/>
    <lineage>
        <taxon>Eukaryota</taxon>
        <taxon>Fungi</taxon>
        <taxon>Fungi incertae sedis</taxon>
        <taxon>Mucoromycota</taxon>
        <taxon>Glomeromycotina</taxon>
        <taxon>Glomeromycetes</taxon>
        <taxon>Diversisporales</taxon>
        <taxon>Gigasporaceae</taxon>
        <taxon>Dentiscutata</taxon>
    </lineage>
</organism>
<reference evidence="2" key="1">
    <citation type="submission" date="2021-06" db="EMBL/GenBank/DDBJ databases">
        <authorList>
            <person name="Kallberg Y."/>
            <person name="Tangrot J."/>
            <person name="Rosling A."/>
        </authorList>
    </citation>
    <scope>NUCLEOTIDE SEQUENCE</scope>
    <source>
        <strain evidence="2">MA453B</strain>
    </source>
</reference>
<evidence type="ECO:0000256" key="1">
    <source>
        <dbReference type="PROSITE-ProRule" id="PRU10141"/>
    </source>
</evidence>
<keyword evidence="1" id="KW-0547">Nucleotide-binding</keyword>